<evidence type="ECO:0000313" key="9">
    <source>
        <dbReference type="EMBL" id="KRT53969.1"/>
    </source>
</evidence>
<keyword evidence="5 8" id="KW-1133">Transmembrane helix</keyword>
<reference evidence="9 10" key="1">
    <citation type="submission" date="2015-11" db="EMBL/GenBank/DDBJ databases">
        <title>The genome of Candidatus Endoriftia persephone in Ridgeia piscesae and population structure of the North Eastern Pacific vestimentiferan symbionts.</title>
        <authorList>
            <person name="Perez M."/>
            <person name="Juniper K.S."/>
        </authorList>
    </citation>
    <scope>NUCLEOTIDE SEQUENCE [LARGE SCALE GENOMIC DNA]</scope>
    <source>
        <strain evidence="9">Ind11</strain>
    </source>
</reference>
<keyword evidence="6 8" id="KW-0472">Membrane</keyword>
<feature type="transmembrane region" description="Helical" evidence="8">
    <location>
        <begin position="131"/>
        <end position="149"/>
    </location>
</feature>
<evidence type="ECO:0000256" key="1">
    <source>
        <dbReference type="ARBA" id="ARBA00004651"/>
    </source>
</evidence>
<dbReference type="GO" id="GO:0071555">
    <property type="term" value="P:cell wall organization"/>
    <property type="evidence" value="ECO:0007669"/>
    <property type="project" value="TreeGrafter"/>
</dbReference>
<comment type="caution">
    <text evidence="9">The sequence shown here is derived from an EMBL/GenBank/DDBJ whole genome shotgun (WGS) entry which is preliminary data.</text>
</comment>
<dbReference type="PATRIC" id="fig|54398.3.peg.310"/>
<feature type="transmembrane region" description="Helical" evidence="8">
    <location>
        <begin position="308"/>
        <end position="326"/>
    </location>
</feature>
<keyword evidence="7" id="KW-0460">Magnesium</keyword>
<feature type="binding site" evidence="7">
    <location>
        <position position="209"/>
    </location>
    <ligand>
        <name>Mg(2+)</name>
        <dbReference type="ChEBI" id="CHEBI:18420"/>
    </ligand>
</feature>
<feature type="transmembrane region" description="Helical" evidence="8">
    <location>
        <begin position="181"/>
        <end position="198"/>
    </location>
</feature>
<comment type="cofactor">
    <cofactor evidence="7">
        <name>Mg(2+)</name>
        <dbReference type="ChEBI" id="CHEBI:18420"/>
    </cofactor>
</comment>
<feature type="transmembrane region" description="Helical" evidence="8">
    <location>
        <begin position="156"/>
        <end position="175"/>
    </location>
</feature>
<dbReference type="GO" id="GO:0044038">
    <property type="term" value="P:cell wall macromolecule biosynthetic process"/>
    <property type="evidence" value="ECO:0007669"/>
    <property type="project" value="TreeGrafter"/>
</dbReference>
<dbReference type="InterPro" id="IPR000715">
    <property type="entry name" value="Glycosyl_transferase_4"/>
</dbReference>
<dbReference type="Pfam" id="PF00953">
    <property type="entry name" value="Glycos_transf_4"/>
    <property type="match status" value="1"/>
</dbReference>
<feature type="binding site" evidence="7">
    <location>
        <position position="148"/>
    </location>
    <ligand>
        <name>Mg(2+)</name>
        <dbReference type="ChEBI" id="CHEBI:18420"/>
    </ligand>
</feature>
<evidence type="ECO:0000256" key="5">
    <source>
        <dbReference type="ARBA" id="ARBA00022989"/>
    </source>
</evidence>
<feature type="transmembrane region" description="Helical" evidence="8">
    <location>
        <begin position="6"/>
        <end position="25"/>
    </location>
</feature>
<evidence type="ECO:0000256" key="7">
    <source>
        <dbReference type="PIRSR" id="PIRSR600715-1"/>
    </source>
</evidence>
<proteinExistence type="predicted"/>
<sequence>MHWLIPLLGFLGSLLLTGLMHRYALRRGLMDIPNARSSHLVPTPRGGGLAFVSSLMLAVLGSYLMGGWASLGGRELALALWGGGLLIALLGFWDDHGHIPARWRLTGHLLVAGGALVLLGVPGSLGLPEWLAYPLFLIGIVWLLNLFNFMDGIDGIAGSEALSVTGGSMLLIGWLGMDSVLSDWLGVAAAATAGFLLWNWPPAKIFMGDVGSGFLGYLLAIFALQSANIGLLPIWSWLILLGVFIVDATLTLARRFLAGEAWYSAHRSHAYQILSRRWRSHRRATLGVLVINLVWLLPLAALAAARPALGVVLTLLAYLPLILLGLKIGAGRPESNG</sequence>
<evidence type="ECO:0000256" key="2">
    <source>
        <dbReference type="ARBA" id="ARBA00022475"/>
    </source>
</evidence>
<dbReference type="GO" id="GO:0046872">
    <property type="term" value="F:metal ion binding"/>
    <property type="evidence" value="ECO:0007669"/>
    <property type="project" value="UniProtKB-KW"/>
</dbReference>
<dbReference type="GO" id="GO:0016780">
    <property type="term" value="F:phosphotransferase activity, for other substituted phosphate groups"/>
    <property type="evidence" value="ECO:0007669"/>
    <property type="project" value="InterPro"/>
</dbReference>
<keyword evidence="2" id="KW-1003">Cell membrane</keyword>
<feature type="transmembrane region" description="Helical" evidence="8">
    <location>
        <begin position="284"/>
        <end position="302"/>
    </location>
</feature>
<evidence type="ECO:0000256" key="4">
    <source>
        <dbReference type="ARBA" id="ARBA00022692"/>
    </source>
</evidence>
<dbReference type="EMBL" id="LDXT01000094">
    <property type="protein sequence ID" value="KRT53969.1"/>
    <property type="molecule type" value="Genomic_DNA"/>
</dbReference>
<evidence type="ECO:0000256" key="8">
    <source>
        <dbReference type="SAM" id="Phobius"/>
    </source>
</evidence>
<dbReference type="PANTHER" id="PTHR22926">
    <property type="entry name" value="PHOSPHO-N-ACETYLMURAMOYL-PENTAPEPTIDE-TRANSFERASE"/>
    <property type="match status" value="1"/>
</dbReference>
<feature type="transmembrane region" description="Helical" evidence="8">
    <location>
        <begin position="46"/>
        <end position="64"/>
    </location>
</feature>
<dbReference type="GO" id="GO:0005886">
    <property type="term" value="C:plasma membrane"/>
    <property type="evidence" value="ECO:0007669"/>
    <property type="project" value="UniProtKB-SubCell"/>
</dbReference>
<keyword evidence="4 8" id="KW-0812">Transmembrane</keyword>
<feature type="transmembrane region" description="Helical" evidence="8">
    <location>
        <begin position="210"/>
        <end position="228"/>
    </location>
</feature>
<keyword evidence="3 9" id="KW-0808">Transferase</keyword>
<protein>
    <submittedName>
        <fullName evidence="9">UDP-N-acetylmuramyl pentapeptide phosphotransferase/UDP-N-acetylglucosamine-1-phosphate transferase</fullName>
    </submittedName>
</protein>
<dbReference type="AlphaFoldDB" id="A0A0T5YTZ9"/>
<feature type="transmembrane region" description="Helical" evidence="8">
    <location>
        <begin position="105"/>
        <end position="125"/>
    </location>
</feature>
<dbReference type="GO" id="GO:0009103">
    <property type="term" value="P:lipopolysaccharide biosynthetic process"/>
    <property type="evidence" value="ECO:0007669"/>
    <property type="project" value="TreeGrafter"/>
</dbReference>
<dbReference type="RefSeq" id="WP_060528136.1">
    <property type="nucleotide sequence ID" value="NZ_KQ557116.1"/>
</dbReference>
<comment type="subcellular location">
    <subcellularLocation>
        <location evidence="1">Cell membrane</location>
        <topology evidence="1">Multi-pass membrane protein</topology>
    </subcellularLocation>
</comment>
<keyword evidence="10" id="KW-1185">Reference proteome</keyword>
<evidence type="ECO:0000256" key="3">
    <source>
        <dbReference type="ARBA" id="ARBA00022679"/>
    </source>
</evidence>
<name>A0A0T5YTZ9_9GAMM</name>
<dbReference type="OrthoDB" id="9783652at2"/>
<evidence type="ECO:0000313" key="10">
    <source>
        <dbReference type="Proteomes" id="UP000051634"/>
    </source>
</evidence>
<dbReference type="PANTHER" id="PTHR22926:SF3">
    <property type="entry name" value="UNDECAPRENYL-PHOSPHATE ALPHA-N-ACETYLGLUCOSAMINYL 1-PHOSPHATE TRANSFERASE"/>
    <property type="match status" value="1"/>
</dbReference>
<organism evidence="9 10">
    <name type="scientific">endosymbiont of Ridgeia piscesae</name>
    <dbReference type="NCBI Taxonomy" id="54398"/>
    <lineage>
        <taxon>Bacteria</taxon>
        <taxon>Pseudomonadati</taxon>
        <taxon>Pseudomonadota</taxon>
        <taxon>Gammaproteobacteria</taxon>
        <taxon>sulfur-oxidizing symbionts</taxon>
    </lineage>
</organism>
<evidence type="ECO:0000256" key="6">
    <source>
        <dbReference type="ARBA" id="ARBA00023136"/>
    </source>
</evidence>
<dbReference type="CDD" id="cd06854">
    <property type="entry name" value="GT_WbpL_WbcO_like"/>
    <property type="match status" value="1"/>
</dbReference>
<feature type="transmembrane region" description="Helical" evidence="8">
    <location>
        <begin position="76"/>
        <end position="93"/>
    </location>
</feature>
<keyword evidence="7" id="KW-0479">Metal-binding</keyword>
<accession>A0A0T5YTZ9</accession>
<feature type="transmembrane region" description="Helical" evidence="8">
    <location>
        <begin position="234"/>
        <end position="253"/>
    </location>
</feature>
<gene>
    <name evidence="9" type="ORF">Ga0074115_10271</name>
</gene>
<dbReference type="Proteomes" id="UP000051634">
    <property type="component" value="Unassembled WGS sequence"/>
</dbReference>